<dbReference type="InterPro" id="IPR015422">
    <property type="entry name" value="PyrdxlP-dep_Trfase_small"/>
</dbReference>
<dbReference type="GO" id="GO:0030170">
    <property type="term" value="F:pyridoxal phosphate binding"/>
    <property type="evidence" value="ECO:0007669"/>
    <property type="project" value="TreeGrafter"/>
</dbReference>
<comment type="cofactor">
    <cofactor evidence="1">
        <name>pyridoxal 5'-phosphate</name>
        <dbReference type="ChEBI" id="CHEBI:597326"/>
    </cofactor>
</comment>
<keyword evidence="2 9" id="KW-0032">Aminotransferase</keyword>
<keyword evidence="4 7" id="KW-0663">Pyridoxal phosphate</keyword>
<sequence length="370" mass="41740">MKTKIKLPLVIPDLSGNEKRYLNDCLNSTWISSTGKYLELFEKQFAAFTGTRYALATSNGTTALHLVLAALDVSAGDEVIVPDFTFIATANAVSFVGAKAVLADVDRSSWNINPEEIRKKITHRTCGIIAVHLYGNPAGMGEILEIARERNLWVLEDAAEAHGAEYRINGPKKVGSMGIAGIFSFYGNKIITTGEGGMVTTDDSKLFKKMEILRDHGQKPDRHYFHPKIGFNYRMTNMQAAIGLAQLERINKFLEIRDAISRRYQQQLEGIEGINFVKNHPDKKNVCWLFSMTVDRPYKLSRDRLIELLSKNGIDSRPFFIPINRQPPYFMIGSFEISEYLSGHGINLPTFTTMTFRQIDTVCRIIRKYG</sequence>
<dbReference type="FunFam" id="3.40.640.10:FF:000090">
    <property type="entry name" value="Pyridoxal phosphate-dependent aminotransferase"/>
    <property type="match status" value="1"/>
</dbReference>
<evidence type="ECO:0000256" key="6">
    <source>
        <dbReference type="PIRSR" id="PIRSR000390-1"/>
    </source>
</evidence>
<dbReference type="InterPro" id="IPR000653">
    <property type="entry name" value="DegT/StrS_aminotransferase"/>
</dbReference>
<evidence type="ECO:0000256" key="2">
    <source>
        <dbReference type="ARBA" id="ARBA00022576"/>
    </source>
</evidence>
<dbReference type="EMBL" id="LCFP01000001">
    <property type="protein sequence ID" value="KKS98610.1"/>
    <property type="molecule type" value="Genomic_DNA"/>
</dbReference>
<dbReference type="Gene3D" id="3.40.640.10">
    <property type="entry name" value="Type I PLP-dependent aspartate aminotransferase-like (Major domain)"/>
    <property type="match status" value="1"/>
</dbReference>
<keyword evidence="3 9" id="KW-0808">Transferase</keyword>
<dbReference type="SUPFAM" id="SSF53383">
    <property type="entry name" value="PLP-dependent transferases"/>
    <property type="match status" value="1"/>
</dbReference>
<organism evidence="9 10">
    <name type="scientific">Candidatus Gottesmanbacteria bacterium GW2011_GWA2_43_14</name>
    <dbReference type="NCBI Taxonomy" id="1618443"/>
    <lineage>
        <taxon>Bacteria</taxon>
        <taxon>Candidatus Gottesmaniibacteriota</taxon>
    </lineage>
</organism>
<evidence type="ECO:0000256" key="7">
    <source>
        <dbReference type="PIRSR" id="PIRSR000390-2"/>
    </source>
</evidence>
<reference evidence="9 10" key="1">
    <citation type="journal article" date="2015" name="Nature">
        <title>rRNA introns, odd ribosomes, and small enigmatic genomes across a large radiation of phyla.</title>
        <authorList>
            <person name="Brown C.T."/>
            <person name="Hug L.A."/>
            <person name="Thomas B.C."/>
            <person name="Sharon I."/>
            <person name="Castelle C.J."/>
            <person name="Singh A."/>
            <person name="Wilkins M.J."/>
            <person name="Williams K.H."/>
            <person name="Banfield J.F."/>
        </authorList>
    </citation>
    <scope>NUCLEOTIDE SEQUENCE [LARGE SCALE GENOMIC DNA]</scope>
</reference>
<name>A0A0G1DLA0_9BACT</name>
<comment type="similarity">
    <text evidence="5 8">Belongs to the DegT/DnrJ/EryC1 family.</text>
</comment>
<dbReference type="InterPro" id="IPR015421">
    <property type="entry name" value="PyrdxlP-dep_Trfase_major"/>
</dbReference>
<evidence type="ECO:0000256" key="8">
    <source>
        <dbReference type="RuleBase" id="RU004508"/>
    </source>
</evidence>
<evidence type="ECO:0000256" key="5">
    <source>
        <dbReference type="ARBA" id="ARBA00037999"/>
    </source>
</evidence>
<evidence type="ECO:0000256" key="3">
    <source>
        <dbReference type="ARBA" id="ARBA00022679"/>
    </source>
</evidence>
<gene>
    <name evidence="9" type="ORF">UV73_C0001G0131</name>
</gene>
<dbReference type="STRING" id="1618443.UV73_C0001G0131"/>
<dbReference type="GO" id="GO:0000271">
    <property type="term" value="P:polysaccharide biosynthetic process"/>
    <property type="evidence" value="ECO:0007669"/>
    <property type="project" value="TreeGrafter"/>
</dbReference>
<evidence type="ECO:0000313" key="9">
    <source>
        <dbReference type="EMBL" id="KKS98610.1"/>
    </source>
</evidence>
<dbReference type="PIRSF" id="PIRSF000390">
    <property type="entry name" value="PLP_StrS"/>
    <property type="match status" value="1"/>
</dbReference>
<evidence type="ECO:0000256" key="4">
    <source>
        <dbReference type="ARBA" id="ARBA00022898"/>
    </source>
</evidence>
<dbReference type="PATRIC" id="fig|1618443.3.peg.131"/>
<dbReference type="PANTHER" id="PTHR30244:SF34">
    <property type="entry name" value="DTDP-4-AMINO-4,6-DIDEOXYGALACTOSE TRANSAMINASE"/>
    <property type="match status" value="1"/>
</dbReference>
<dbReference type="Gene3D" id="3.90.1150.10">
    <property type="entry name" value="Aspartate Aminotransferase, domain 1"/>
    <property type="match status" value="1"/>
</dbReference>
<dbReference type="InterPro" id="IPR015424">
    <property type="entry name" value="PyrdxlP-dep_Trfase"/>
</dbReference>
<feature type="modified residue" description="N6-(pyridoxal phosphate)lysine" evidence="7">
    <location>
        <position position="189"/>
    </location>
</feature>
<evidence type="ECO:0000256" key="1">
    <source>
        <dbReference type="ARBA" id="ARBA00001933"/>
    </source>
</evidence>
<dbReference type="Pfam" id="PF01041">
    <property type="entry name" value="DegT_DnrJ_EryC1"/>
    <property type="match status" value="1"/>
</dbReference>
<dbReference type="Proteomes" id="UP000034894">
    <property type="component" value="Unassembled WGS sequence"/>
</dbReference>
<evidence type="ECO:0000313" key="10">
    <source>
        <dbReference type="Proteomes" id="UP000034894"/>
    </source>
</evidence>
<feature type="active site" description="Proton acceptor" evidence="6">
    <location>
        <position position="189"/>
    </location>
</feature>
<dbReference type="EC" id="2.6.1.50" evidence="9"/>
<dbReference type="CDD" id="cd00616">
    <property type="entry name" value="AHBA_syn"/>
    <property type="match status" value="1"/>
</dbReference>
<comment type="caution">
    <text evidence="9">The sequence shown here is derived from an EMBL/GenBank/DDBJ whole genome shotgun (WGS) entry which is preliminary data.</text>
</comment>
<protein>
    <submittedName>
        <fullName evidence="9">Glutamine-scyllo-inositol transaminase, perosamine synthetase</fullName>
        <ecNumber evidence="9">2.6.1.50</ecNumber>
    </submittedName>
</protein>
<dbReference type="PANTHER" id="PTHR30244">
    <property type="entry name" value="TRANSAMINASE"/>
    <property type="match status" value="1"/>
</dbReference>
<accession>A0A0G1DLA0</accession>
<dbReference type="AlphaFoldDB" id="A0A0G1DLA0"/>
<proteinExistence type="inferred from homology"/>
<dbReference type="GO" id="GO:0047310">
    <property type="term" value="F:glutamine-scyllo-inositol transaminase activity"/>
    <property type="evidence" value="ECO:0007669"/>
    <property type="project" value="UniProtKB-EC"/>
</dbReference>